<dbReference type="Gene3D" id="3.40.605.10">
    <property type="entry name" value="Aldehyde Dehydrogenase, Chain A, domain 1"/>
    <property type="match status" value="1"/>
</dbReference>
<dbReference type="GO" id="GO:0009450">
    <property type="term" value="P:gamma-aminobutyric acid catabolic process"/>
    <property type="evidence" value="ECO:0007669"/>
    <property type="project" value="TreeGrafter"/>
</dbReference>
<evidence type="ECO:0000259" key="2">
    <source>
        <dbReference type="Pfam" id="PF00171"/>
    </source>
</evidence>
<comment type="caution">
    <text evidence="3">The sequence shown here is derived from an EMBL/GenBank/DDBJ whole genome shotgun (WGS) entry which is preliminary data.</text>
</comment>
<name>A0A9W8QWF1_9HYPO</name>
<organism evidence="3 4">
    <name type="scientific">Fusarium falciforme</name>
    <dbReference type="NCBI Taxonomy" id="195108"/>
    <lineage>
        <taxon>Eukaryota</taxon>
        <taxon>Fungi</taxon>
        <taxon>Dikarya</taxon>
        <taxon>Ascomycota</taxon>
        <taxon>Pezizomycotina</taxon>
        <taxon>Sordariomycetes</taxon>
        <taxon>Hypocreomycetidae</taxon>
        <taxon>Hypocreales</taxon>
        <taxon>Nectriaceae</taxon>
        <taxon>Fusarium</taxon>
        <taxon>Fusarium solani species complex</taxon>
    </lineage>
</organism>
<dbReference type="OrthoDB" id="310895at2759"/>
<dbReference type="InterPro" id="IPR050740">
    <property type="entry name" value="Aldehyde_DH_Superfamily"/>
</dbReference>
<dbReference type="InterPro" id="IPR016163">
    <property type="entry name" value="Ald_DH_C"/>
</dbReference>
<dbReference type="EMBL" id="JAOQAV010000058">
    <property type="protein sequence ID" value="KAJ4179439.1"/>
    <property type="molecule type" value="Genomic_DNA"/>
</dbReference>
<reference evidence="3" key="1">
    <citation type="submission" date="2022-09" db="EMBL/GenBank/DDBJ databases">
        <title>Fusarium specimens isolated from Avocado Roots.</title>
        <authorList>
            <person name="Stajich J."/>
            <person name="Roper C."/>
            <person name="Heimlech-Rivalta G."/>
        </authorList>
    </citation>
    <scope>NUCLEOTIDE SEQUENCE</scope>
    <source>
        <strain evidence="3">A02</strain>
    </source>
</reference>
<proteinExistence type="predicted"/>
<sequence>MPSVLPKDTDGRPFVACIIDGQPLAKSHRPYIPIFSSQKQETVHFSQSVDASTAVLAVESSWKAFQTYRKTPIDDRRRLLTKAAELFDNGISDAMHRQMTETSCNEDWAKMNAGSMSVICQELAAALENLLDPAHDERSIVVREPIGPVLSIIPWNGALLLAVRAVATALAAGCTVILKASEMCPWTHQFVAETFLEAGFPKGSVNLIVSSRGTAAEITETIISHPHLRKIEFIGSPVVGRSIGTMAAKYLKPTIMELGDQSPLIVLEDADLSKAAQACAQGATLLHGQVCFSTERVIVVSSVKDKFYSLLAEAFDALPSAGFAVSNTFADKAYVAVQDALSRGARVVAGSSQRHGPASMASSILAGVPRGSILSSQEGFAPTAFVVEVENDKEAIAEANSREGGMSAAIFTSNRERALALAKELEFGMVQINDMTLAIKPSIKGPATCTKGSGWGCAGGKYGIEEFIHYKAITFGD</sequence>
<accession>A0A9W8QWF1</accession>
<dbReference type="Pfam" id="PF00171">
    <property type="entry name" value="Aldedh"/>
    <property type="match status" value="1"/>
</dbReference>
<dbReference type="PANTHER" id="PTHR43353">
    <property type="entry name" value="SUCCINATE-SEMIALDEHYDE DEHYDROGENASE, MITOCHONDRIAL"/>
    <property type="match status" value="1"/>
</dbReference>
<dbReference type="PANTHER" id="PTHR43353:SF6">
    <property type="entry name" value="CYTOPLASMIC ALDEHYDE DEHYDROGENASE (EUROFUNG)"/>
    <property type="match status" value="1"/>
</dbReference>
<evidence type="ECO:0000256" key="1">
    <source>
        <dbReference type="ARBA" id="ARBA00023002"/>
    </source>
</evidence>
<dbReference type="AlphaFoldDB" id="A0A9W8QWF1"/>
<keyword evidence="1" id="KW-0560">Oxidoreductase</keyword>
<protein>
    <recommendedName>
        <fullName evidence="2">Aldehyde dehydrogenase domain-containing protein</fullName>
    </recommendedName>
</protein>
<keyword evidence="4" id="KW-1185">Reference proteome</keyword>
<dbReference type="Proteomes" id="UP001152087">
    <property type="component" value="Unassembled WGS sequence"/>
</dbReference>
<evidence type="ECO:0000313" key="4">
    <source>
        <dbReference type="Proteomes" id="UP001152087"/>
    </source>
</evidence>
<dbReference type="InterPro" id="IPR016162">
    <property type="entry name" value="Ald_DH_N"/>
</dbReference>
<dbReference type="InterPro" id="IPR016161">
    <property type="entry name" value="Ald_DH/histidinol_DH"/>
</dbReference>
<dbReference type="InterPro" id="IPR015590">
    <property type="entry name" value="Aldehyde_DH_dom"/>
</dbReference>
<dbReference type="GO" id="GO:0004777">
    <property type="term" value="F:succinate-semialdehyde dehydrogenase (NAD+) activity"/>
    <property type="evidence" value="ECO:0007669"/>
    <property type="project" value="TreeGrafter"/>
</dbReference>
<feature type="domain" description="Aldehyde dehydrogenase" evidence="2">
    <location>
        <begin position="31"/>
        <end position="473"/>
    </location>
</feature>
<dbReference type="SUPFAM" id="SSF53720">
    <property type="entry name" value="ALDH-like"/>
    <property type="match status" value="1"/>
</dbReference>
<gene>
    <name evidence="3" type="ORF">NW755_012524</name>
</gene>
<evidence type="ECO:0000313" key="3">
    <source>
        <dbReference type="EMBL" id="KAJ4179439.1"/>
    </source>
</evidence>
<dbReference type="Gene3D" id="3.40.309.10">
    <property type="entry name" value="Aldehyde Dehydrogenase, Chain A, domain 2"/>
    <property type="match status" value="1"/>
</dbReference>